<dbReference type="PANTHER" id="PTHR43204">
    <property type="entry name" value="ABC TRANSPORTER I FAMILY MEMBER 6, CHLOROPLASTIC"/>
    <property type="match status" value="1"/>
</dbReference>
<dbReference type="Gene3D" id="3.40.50.300">
    <property type="entry name" value="P-loop containing nucleotide triphosphate hydrolases"/>
    <property type="match status" value="1"/>
</dbReference>
<dbReference type="InterPro" id="IPR003593">
    <property type="entry name" value="AAA+_ATPase"/>
</dbReference>
<accession>A0A644UHZ1</accession>
<dbReference type="InterPro" id="IPR003439">
    <property type="entry name" value="ABC_transporter-like_ATP-bd"/>
</dbReference>
<comment type="caution">
    <text evidence="4">The sequence shown here is derived from an EMBL/GenBank/DDBJ whole genome shotgun (WGS) entry which is preliminary data.</text>
</comment>
<dbReference type="GO" id="GO:0016887">
    <property type="term" value="F:ATP hydrolysis activity"/>
    <property type="evidence" value="ECO:0007669"/>
    <property type="project" value="InterPro"/>
</dbReference>
<feature type="domain" description="ABC transporter" evidence="3">
    <location>
        <begin position="2"/>
        <end position="259"/>
    </location>
</feature>
<keyword evidence="2 4" id="KW-0067">ATP-binding</keyword>
<sequence>MLKIENLSVAVNGREILHDINLHIRPGEVHVLFGPNGIGKSTLMSAIMGFERYEITKGKIYFKGQDITNAPVFERAKLGIGIMIQRPPTIRGLSLRQMEGICGATPEETEHMAEWMGLNKFLDRSVNEGFSGGEIKRSELLQLMAQKPELLLLDEPESGVDVENIALVGRAANYILNSATAACGKVCDRPCCPHNFKDVQVNPLGKSNRSGLIITHLGHILKYVPADTGHIVFDGTLACSGDPEEMLSCIGQSGYEHCIHQGCRRWKK</sequence>
<evidence type="ECO:0000256" key="1">
    <source>
        <dbReference type="ARBA" id="ARBA00022741"/>
    </source>
</evidence>
<evidence type="ECO:0000256" key="2">
    <source>
        <dbReference type="ARBA" id="ARBA00022840"/>
    </source>
</evidence>
<name>A0A644UHZ1_9ZZZZ</name>
<dbReference type="InterPro" id="IPR027417">
    <property type="entry name" value="P-loop_NTPase"/>
</dbReference>
<organism evidence="4">
    <name type="scientific">bioreactor metagenome</name>
    <dbReference type="NCBI Taxonomy" id="1076179"/>
    <lineage>
        <taxon>unclassified sequences</taxon>
        <taxon>metagenomes</taxon>
        <taxon>ecological metagenomes</taxon>
    </lineage>
</organism>
<dbReference type="SUPFAM" id="SSF52540">
    <property type="entry name" value="P-loop containing nucleoside triphosphate hydrolases"/>
    <property type="match status" value="1"/>
</dbReference>
<dbReference type="CDD" id="cd03217">
    <property type="entry name" value="ABC_FeS_Assembly"/>
    <property type="match status" value="1"/>
</dbReference>
<evidence type="ECO:0000313" key="4">
    <source>
        <dbReference type="EMBL" id="MPL78433.1"/>
    </source>
</evidence>
<proteinExistence type="predicted"/>
<dbReference type="AlphaFoldDB" id="A0A644UHZ1"/>
<dbReference type="EMBL" id="VSSQ01000116">
    <property type="protein sequence ID" value="MPL78433.1"/>
    <property type="molecule type" value="Genomic_DNA"/>
</dbReference>
<dbReference type="InterPro" id="IPR010230">
    <property type="entry name" value="FeS-cluster_ATPase_SufC"/>
</dbReference>
<gene>
    <name evidence="4" type="ORF">SDC9_24298</name>
</gene>
<reference evidence="4" key="1">
    <citation type="submission" date="2019-08" db="EMBL/GenBank/DDBJ databases">
        <authorList>
            <person name="Kucharzyk K."/>
            <person name="Murdoch R.W."/>
            <person name="Higgins S."/>
            <person name="Loffler F."/>
        </authorList>
    </citation>
    <scope>NUCLEOTIDE SEQUENCE</scope>
</reference>
<keyword evidence="1" id="KW-0547">Nucleotide-binding</keyword>
<dbReference type="PROSITE" id="PS50893">
    <property type="entry name" value="ABC_TRANSPORTER_2"/>
    <property type="match status" value="1"/>
</dbReference>
<dbReference type="PANTHER" id="PTHR43204:SF1">
    <property type="entry name" value="ABC TRANSPORTER I FAMILY MEMBER 6, CHLOROPLASTIC"/>
    <property type="match status" value="1"/>
</dbReference>
<protein>
    <submittedName>
        <fullName evidence="4">Putative ABC transporter ATP-binding protein</fullName>
    </submittedName>
</protein>
<dbReference type="SMART" id="SM00382">
    <property type="entry name" value="AAA"/>
    <property type="match status" value="1"/>
</dbReference>
<evidence type="ECO:0000259" key="3">
    <source>
        <dbReference type="PROSITE" id="PS50893"/>
    </source>
</evidence>
<dbReference type="Pfam" id="PF00005">
    <property type="entry name" value="ABC_tran"/>
    <property type="match status" value="1"/>
</dbReference>
<dbReference type="GO" id="GO:0005524">
    <property type="term" value="F:ATP binding"/>
    <property type="evidence" value="ECO:0007669"/>
    <property type="project" value="UniProtKB-KW"/>
</dbReference>